<keyword evidence="2" id="KW-1277">Toxin-antitoxin system</keyword>
<comment type="caution">
    <text evidence="3">The sequence shown here is derived from an EMBL/GenBank/DDBJ whole genome shotgun (WGS) entry which is preliminary data.</text>
</comment>
<dbReference type="NCBIfam" id="TIGR02385">
    <property type="entry name" value="RelE_StbE"/>
    <property type="match status" value="1"/>
</dbReference>
<accession>A0A2J0YUX8</accession>
<dbReference type="InterPro" id="IPR035093">
    <property type="entry name" value="RelE/ParE_toxin_dom_sf"/>
</dbReference>
<dbReference type="EMBL" id="NJGD01000021">
    <property type="protein sequence ID" value="PJR10743.1"/>
    <property type="molecule type" value="Genomic_DNA"/>
</dbReference>
<evidence type="ECO:0000313" key="3">
    <source>
        <dbReference type="EMBL" id="PJR10743.1"/>
    </source>
</evidence>
<dbReference type="InterPro" id="IPR051803">
    <property type="entry name" value="TA_system_RelE-like_toxin"/>
</dbReference>
<dbReference type="Pfam" id="PF05016">
    <property type="entry name" value="ParE_toxin"/>
    <property type="match status" value="1"/>
</dbReference>
<gene>
    <name evidence="3" type="ORF">CEJ86_28580</name>
</gene>
<reference evidence="3 4" key="1">
    <citation type="submission" date="2017-06" db="EMBL/GenBank/DDBJ databases">
        <title>Ensifer strains isolated from leguminous trees and herbs display diverse denitrification phenotypes with some acting as strong N2O sinks.</title>
        <authorList>
            <person name="Woliy K."/>
            <person name="Mania D."/>
            <person name="Bakken L.R."/>
            <person name="Frostegard A."/>
        </authorList>
    </citation>
    <scope>NUCLEOTIDE SEQUENCE [LARGE SCALE GENOMIC DNA]</scope>
    <source>
        <strain evidence="3 4">AC50a</strain>
    </source>
</reference>
<dbReference type="AlphaFoldDB" id="A0A2J0YUX8"/>
<dbReference type="Proteomes" id="UP000231987">
    <property type="component" value="Unassembled WGS sequence"/>
</dbReference>
<dbReference type="InterPro" id="IPR007712">
    <property type="entry name" value="RelE/ParE_toxin"/>
</dbReference>
<comment type="similarity">
    <text evidence="1">Belongs to the RelE toxin family.</text>
</comment>
<evidence type="ECO:0000256" key="1">
    <source>
        <dbReference type="ARBA" id="ARBA00006226"/>
    </source>
</evidence>
<protein>
    <submittedName>
        <fullName evidence="3">Type II toxin-antitoxin system mRNA interferase toxin, RelE/StbE family</fullName>
    </submittedName>
</protein>
<proteinExistence type="inferred from homology"/>
<name>A0A2J0YUX8_RHIML</name>
<evidence type="ECO:0000256" key="2">
    <source>
        <dbReference type="ARBA" id="ARBA00022649"/>
    </source>
</evidence>
<evidence type="ECO:0000313" key="4">
    <source>
        <dbReference type="Proteomes" id="UP000231987"/>
    </source>
</evidence>
<organism evidence="3 4">
    <name type="scientific">Rhizobium meliloti</name>
    <name type="common">Ensifer meliloti</name>
    <name type="synonym">Sinorhizobium meliloti</name>
    <dbReference type="NCBI Taxonomy" id="382"/>
    <lineage>
        <taxon>Bacteria</taxon>
        <taxon>Pseudomonadati</taxon>
        <taxon>Pseudomonadota</taxon>
        <taxon>Alphaproteobacteria</taxon>
        <taxon>Hyphomicrobiales</taxon>
        <taxon>Rhizobiaceae</taxon>
        <taxon>Sinorhizobium/Ensifer group</taxon>
        <taxon>Sinorhizobium</taxon>
    </lineage>
</organism>
<dbReference type="Gene3D" id="3.30.2310.20">
    <property type="entry name" value="RelE-like"/>
    <property type="match status" value="1"/>
</dbReference>
<dbReference type="RefSeq" id="WP_100674434.1">
    <property type="nucleotide sequence ID" value="NZ_NJGD01000021.1"/>
</dbReference>
<sequence length="95" mass="10781">MLGLEWRQTARADLLAILDYISDDNPDAAQRLKDDIEAKAAKLPEHPKLYRAGRVPGTREMVVRSNYVVIYAEDARTVTILRVLHAAQQWPPAQE</sequence>
<dbReference type="PANTHER" id="PTHR33755">
    <property type="entry name" value="TOXIN PARE1-RELATED"/>
    <property type="match status" value="1"/>
</dbReference>